<organism evidence="2">
    <name type="scientific">bioreactor metagenome</name>
    <dbReference type="NCBI Taxonomy" id="1076179"/>
    <lineage>
        <taxon>unclassified sequences</taxon>
        <taxon>metagenomes</taxon>
        <taxon>ecological metagenomes</taxon>
    </lineage>
</organism>
<dbReference type="EMBL" id="VSSQ01130275">
    <property type="protein sequence ID" value="MPN58019.1"/>
    <property type="molecule type" value="Genomic_DNA"/>
</dbReference>
<evidence type="ECO:0000256" key="1">
    <source>
        <dbReference type="SAM" id="Phobius"/>
    </source>
</evidence>
<name>A0A645J5N9_9ZZZZ</name>
<evidence type="ECO:0000313" key="2">
    <source>
        <dbReference type="EMBL" id="MPN58019.1"/>
    </source>
</evidence>
<reference evidence="2" key="1">
    <citation type="submission" date="2019-08" db="EMBL/GenBank/DDBJ databases">
        <authorList>
            <person name="Kucharzyk K."/>
            <person name="Murdoch R.W."/>
            <person name="Higgins S."/>
            <person name="Loffler F."/>
        </authorList>
    </citation>
    <scope>NUCLEOTIDE SEQUENCE</scope>
</reference>
<accession>A0A645J5N9</accession>
<proteinExistence type="predicted"/>
<feature type="transmembrane region" description="Helical" evidence="1">
    <location>
        <begin position="80"/>
        <end position="104"/>
    </location>
</feature>
<gene>
    <name evidence="2" type="ORF">SDC9_205716</name>
</gene>
<keyword evidence="1" id="KW-1133">Transmembrane helix</keyword>
<protein>
    <submittedName>
        <fullName evidence="2">Uncharacterized protein</fullName>
    </submittedName>
</protein>
<dbReference type="AlphaFoldDB" id="A0A645J5N9"/>
<comment type="caution">
    <text evidence="2">The sequence shown here is derived from an EMBL/GenBank/DDBJ whole genome shotgun (WGS) entry which is preliminary data.</text>
</comment>
<keyword evidence="1" id="KW-0812">Transmembrane</keyword>
<keyword evidence="1" id="KW-0472">Membrane</keyword>
<sequence length="107" mass="11843">MPFLKVVSIALVKIKGMETINAHGNERLKNINDLYTHCLIEPSVKIGAKIPNNIALKIIISIKNLINLVTNSSVKVFFKVTFSIISIILYAVDCLNFFVALISINSV</sequence>